<evidence type="ECO:0000256" key="8">
    <source>
        <dbReference type="ARBA" id="ARBA00023004"/>
    </source>
</evidence>
<evidence type="ECO:0000259" key="10">
    <source>
        <dbReference type="PROSITE" id="PS51379"/>
    </source>
</evidence>
<keyword evidence="5" id="KW-0479">Metal-binding</keyword>
<dbReference type="InterPro" id="IPR014297">
    <property type="entry name" value="DMSO_DmsB"/>
</dbReference>
<evidence type="ECO:0000313" key="12">
    <source>
        <dbReference type="Proteomes" id="UP000266091"/>
    </source>
</evidence>
<dbReference type="PANTHER" id="PTHR43177">
    <property type="entry name" value="PROTEIN NRFC"/>
    <property type="match status" value="1"/>
</dbReference>
<dbReference type="Pfam" id="PF13247">
    <property type="entry name" value="Fer4_11"/>
    <property type="match status" value="1"/>
</dbReference>
<evidence type="ECO:0000256" key="3">
    <source>
        <dbReference type="ARBA" id="ARBA00022448"/>
    </source>
</evidence>
<dbReference type="PROSITE" id="PS00198">
    <property type="entry name" value="4FE4S_FER_1"/>
    <property type="match status" value="1"/>
</dbReference>
<keyword evidence="4" id="KW-0004">4Fe-4S</keyword>
<evidence type="ECO:0000256" key="4">
    <source>
        <dbReference type="ARBA" id="ARBA00022485"/>
    </source>
</evidence>
<comment type="caution">
    <text evidence="11">The sequence shown here is derived from an EMBL/GenBank/DDBJ whole genome shotgun (WGS) entry which is preliminary data.</text>
</comment>
<dbReference type="Pfam" id="PF12800">
    <property type="entry name" value="Fer4_4"/>
    <property type="match status" value="1"/>
</dbReference>
<keyword evidence="8" id="KW-0408">Iron</keyword>
<feature type="domain" description="4Fe-4S ferredoxin-type" evidence="10">
    <location>
        <begin position="91"/>
        <end position="120"/>
    </location>
</feature>
<dbReference type="GO" id="GO:0051539">
    <property type="term" value="F:4 iron, 4 sulfur cluster binding"/>
    <property type="evidence" value="ECO:0007669"/>
    <property type="project" value="UniProtKB-KW"/>
</dbReference>
<dbReference type="EMBL" id="BGZJ01000001">
    <property type="protein sequence ID" value="GBO94215.1"/>
    <property type="molecule type" value="Genomic_DNA"/>
</dbReference>
<evidence type="ECO:0000313" key="11">
    <source>
        <dbReference type="EMBL" id="GBO94215.1"/>
    </source>
</evidence>
<evidence type="ECO:0000256" key="7">
    <source>
        <dbReference type="ARBA" id="ARBA00022982"/>
    </source>
</evidence>
<keyword evidence="6" id="KW-0677">Repeat</keyword>
<name>A0A388SDI8_9BURK</name>
<dbReference type="InterPro" id="IPR050954">
    <property type="entry name" value="ET_IronSulfur_Cluster-Binding"/>
</dbReference>
<keyword evidence="12" id="KW-1185">Reference proteome</keyword>
<proteinExistence type="predicted"/>
<dbReference type="PROSITE" id="PS51379">
    <property type="entry name" value="4FE4S_FER_2"/>
    <property type="match status" value="2"/>
</dbReference>
<feature type="domain" description="4Fe-4S ferredoxin-type" evidence="10">
    <location>
        <begin position="4"/>
        <end position="32"/>
    </location>
</feature>
<dbReference type="OrthoDB" id="9779457at2"/>
<evidence type="ECO:0000256" key="9">
    <source>
        <dbReference type="ARBA" id="ARBA00023014"/>
    </source>
</evidence>
<accession>A0A388SDI8</accession>
<dbReference type="RefSeq" id="WP_116270453.1">
    <property type="nucleotide sequence ID" value="NZ_BGZJ01000001.1"/>
</dbReference>
<keyword evidence="9" id="KW-0411">Iron-sulfur</keyword>
<dbReference type="Gene3D" id="3.30.70.20">
    <property type="match status" value="2"/>
</dbReference>
<dbReference type="AlphaFoldDB" id="A0A388SDI8"/>
<evidence type="ECO:0000256" key="2">
    <source>
        <dbReference type="ARBA" id="ARBA00003584"/>
    </source>
</evidence>
<sequence>MGQKGFYFDQTRCTGCRTCSVACSDLHNYAPDIVLRRVIEFEGGTWKVNTNGTCTQNVFAYYTSIGCNECENPVCVKACPTGAHHKRTEDGLVVIDTEKCIGCGMCAKACPYGSPVLDKAAMKMRKCDGCVARTSKGGMPVCVEACPERALEFGDIEELRKKHGNNAAIAPLPDPAETKPCLTIRPCASAKPSGFKGGTAHRF</sequence>
<evidence type="ECO:0000256" key="5">
    <source>
        <dbReference type="ARBA" id="ARBA00022723"/>
    </source>
</evidence>
<keyword evidence="3" id="KW-0813">Transport</keyword>
<comment type="cofactor">
    <cofactor evidence="1">
        <name>[4Fe-4S] cluster</name>
        <dbReference type="ChEBI" id="CHEBI:49883"/>
    </cofactor>
</comment>
<comment type="function">
    <text evidence="2">Electron transfer subunit of the terminal reductase during anaerobic growth on various sulfoxide and N-oxide compounds.</text>
</comment>
<keyword evidence="7" id="KW-0249">Electron transport</keyword>
<dbReference type="InterPro" id="IPR017896">
    <property type="entry name" value="4Fe4S_Fe-S-bd"/>
</dbReference>
<dbReference type="NCBIfam" id="TIGR02951">
    <property type="entry name" value="DMSO_dmsB"/>
    <property type="match status" value="1"/>
</dbReference>
<reference evidence="11 12" key="1">
    <citation type="journal article" date="2018" name="Int. J. Syst. Evol. Microbiol.">
        <title>Mesosutterella multiformis gen. nov., sp. nov., a member of the family Sutterellaceae and Sutterella megalosphaeroides sp. nov., isolated from human faeces.</title>
        <authorList>
            <person name="Sakamoto M."/>
            <person name="Ikeyama N."/>
            <person name="Kunihiro T."/>
            <person name="Iino T."/>
            <person name="Yuki M."/>
            <person name="Ohkuma M."/>
        </authorList>
    </citation>
    <scope>NUCLEOTIDE SEQUENCE [LARGE SCALE GENOMIC DNA]</scope>
    <source>
        <strain evidence="11 12">4NBBH2</strain>
    </source>
</reference>
<protein>
    <submittedName>
        <fullName evidence="11">Dimethylsulfoxide reductase, chain B</fullName>
    </submittedName>
</protein>
<evidence type="ECO:0000256" key="6">
    <source>
        <dbReference type="ARBA" id="ARBA00022737"/>
    </source>
</evidence>
<dbReference type="Proteomes" id="UP000266091">
    <property type="component" value="Unassembled WGS sequence"/>
</dbReference>
<dbReference type="GO" id="GO:0046872">
    <property type="term" value="F:metal ion binding"/>
    <property type="evidence" value="ECO:0007669"/>
    <property type="project" value="UniProtKB-KW"/>
</dbReference>
<dbReference type="SUPFAM" id="SSF54862">
    <property type="entry name" value="4Fe-4S ferredoxins"/>
    <property type="match status" value="1"/>
</dbReference>
<dbReference type="CDD" id="cd16371">
    <property type="entry name" value="DMSOR_beta_like"/>
    <property type="match status" value="1"/>
</dbReference>
<organism evidence="11 12">
    <name type="scientific">Mesosutterella multiformis</name>
    <dbReference type="NCBI Taxonomy" id="2259133"/>
    <lineage>
        <taxon>Bacteria</taxon>
        <taxon>Pseudomonadati</taxon>
        <taxon>Pseudomonadota</taxon>
        <taxon>Betaproteobacteria</taxon>
        <taxon>Burkholderiales</taxon>
        <taxon>Sutterellaceae</taxon>
        <taxon>Mesosutterella</taxon>
    </lineage>
</organism>
<dbReference type="InterPro" id="IPR017900">
    <property type="entry name" value="4Fe4S_Fe_S_CS"/>
</dbReference>
<dbReference type="PANTHER" id="PTHR43177:SF5">
    <property type="entry name" value="ANAEROBIC DIMETHYL SULFOXIDE REDUCTASE CHAIN B-RELATED"/>
    <property type="match status" value="1"/>
</dbReference>
<gene>
    <name evidence="11" type="ORF">MESMUL_15690</name>
</gene>
<evidence type="ECO:0000256" key="1">
    <source>
        <dbReference type="ARBA" id="ARBA00001966"/>
    </source>
</evidence>